<dbReference type="InterPro" id="IPR011051">
    <property type="entry name" value="RmlC_Cupin_sf"/>
</dbReference>
<organism evidence="2 3">
    <name type="scientific">Exidia glandulosa HHB12029</name>
    <dbReference type="NCBI Taxonomy" id="1314781"/>
    <lineage>
        <taxon>Eukaryota</taxon>
        <taxon>Fungi</taxon>
        <taxon>Dikarya</taxon>
        <taxon>Basidiomycota</taxon>
        <taxon>Agaricomycotina</taxon>
        <taxon>Agaricomycetes</taxon>
        <taxon>Auriculariales</taxon>
        <taxon>Exidiaceae</taxon>
        <taxon>Exidia</taxon>
    </lineage>
</organism>
<dbReference type="InterPro" id="IPR014710">
    <property type="entry name" value="RmlC-like_jellyroll"/>
</dbReference>
<dbReference type="InterPro" id="IPR013096">
    <property type="entry name" value="Cupin_2"/>
</dbReference>
<accession>A0A165PPP3</accession>
<proteinExistence type="predicted"/>
<dbReference type="InParanoid" id="A0A165PPP3"/>
<dbReference type="PANTHER" id="PTHR36114">
    <property type="entry name" value="16.7 KDA PROTEIN IN WHIE LOCUS"/>
    <property type="match status" value="1"/>
</dbReference>
<protein>
    <submittedName>
        <fullName evidence="2">Cupin 2 conserved barrel domain protein</fullName>
    </submittedName>
</protein>
<dbReference type="EMBL" id="KV425888">
    <property type="protein sequence ID" value="KZW02488.1"/>
    <property type="molecule type" value="Genomic_DNA"/>
</dbReference>
<keyword evidence="3" id="KW-1185">Reference proteome</keyword>
<gene>
    <name evidence="2" type="ORF">EXIGLDRAFT_734608</name>
</gene>
<dbReference type="AlphaFoldDB" id="A0A165PPP3"/>
<dbReference type="Pfam" id="PF07883">
    <property type="entry name" value="Cupin_2"/>
    <property type="match status" value="1"/>
</dbReference>
<dbReference type="SUPFAM" id="SSF51182">
    <property type="entry name" value="RmlC-like cupins"/>
    <property type="match status" value="1"/>
</dbReference>
<feature type="domain" description="Cupin type-2" evidence="1">
    <location>
        <begin position="35"/>
        <end position="96"/>
    </location>
</feature>
<dbReference type="InterPro" id="IPR052044">
    <property type="entry name" value="PKS_Associated_Protein"/>
</dbReference>
<evidence type="ECO:0000313" key="2">
    <source>
        <dbReference type="EMBL" id="KZW02488.1"/>
    </source>
</evidence>
<dbReference type="OrthoDB" id="204928at2759"/>
<reference evidence="2 3" key="1">
    <citation type="journal article" date="2016" name="Mol. Biol. Evol.">
        <title>Comparative Genomics of Early-Diverging Mushroom-Forming Fungi Provides Insights into the Origins of Lignocellulose Decay Capabilities.</title>
        <authorList>
            <person name="Nagy L.G."/>
            <person name="Riley R."/>
            <person name="Tritt A."/>
            <person name="Adam C."/>
            <person name="Daum C."/>
            <person name="Floudas D."/>
            <person name="Sun H."/>
            <person name="Yadav J.S."/>
            <person name="Pangilinan J."/>
            <person name="Larsson K.H."/>
            <person name="Matsuura K."/>
            <person name="Barry K."/>
            <person name="Labutti K."/>
            <person name="Kuo R."/>
            <person name="Ohm R.A."/>
            <person name="Bhattacharya S.S."/>
            <person name="Shirouzu T."/>
            <person name="Yoshinaga Y."/>
            <person name="Martin F.M."/>
            <person name="Grigoriev I.V."/>
            <person name="Hibbett D.S."/>
        </authorList>
    </citation>
    <scope>NUCLEOTIDE SEQUENCE [LARGE SCALE GENOMIC DNA]</scope>
    <source>
        <strain evidence="2 3">HHB12029</strain>
    </source>
</reference>
<dbReference type="Gene3D" id="2.60.120.10">
    <property type="entry name" value="Jelly Rolls"/>
    <property type="match status" value="1"/>
</dbReference>
<name>A0A165PPP3_EXIGL</name>
<dbReference type="Proteomes" id="UP000077266">
    <property type="component" value="Unassembled WGS sequence"/>
</dbReference>
<sequence length="133" mass="14573">MSSLRPAISVPAVLDATAQMWSPKLIASINGEYEMKVAKMQGSFVMHAHHTTDELFYVIFGTLRIELEGVEQKEVVLKPGDVFVVPRGVRHKPIVDEGLVEVMLLEKTGVINTGDAQGADAESLTNAVEDVRR</sequence>
<dbReference type="STRING" id="1314781.A0A165PPP3"/>
<dbReference type="CDD" id="cd02226">
    <property type="entry name" value="cupin_YdbB-like"/>
    <property type="match status" value="1"/>
</dbReference>
<evidence type="ECO:0000259" key="1">
    <source>
        <dbReference type="Pfam" id="PF07883"/>
    </source>
</evidence>
<evidence type="ECO:0000313" key="3">
    <source>
        <dbReference type="Proteomes" id="UP000077266"/>
    </source>
</evidence>
<dbReference type="PANTHER" id="PTHR36114:SF1">
    <property type="entry name" value="16.7 KDA PROTEIN IN WHIE LOCUS"/>
    <property type="match status" value="1"/>
</dbReference>